<keyword evidence="1" id="KW-1133">Transmembrane helix</keyword>
<accession>A0A8T4KU57</accession>
<sequence>MPKKTKQKRRKKLKLRIGVLQCVFVISLLCWALGVFVGANSIAAFSLIELSANPALNLLLLTASVFIFSLLFFGSSAPLILFFVGIMQGKAFLGAPLEVIAGAIPLFIAAYAALVAGRYLYADFRGTGNFFAHKREMIALFGISIIAAVVIGAAS</sequence>
<dbReference type="EMBL" id="JAGVWD010000050">
    <property type="protein sequence ID" value="MBS3057647.1"/>
    <property type="molecule type" value="Genomic_DNA"/>
</dbReference>
<protein>
    <submittedName>
        <fullName evidence="2">Uncharacterized protein</fullName>
    </submittedName>
</protein>
<dbReference type="Proteomes" id="UP000677687">
    <property type="component" value="Unassembled WGS sequence"/>
</dbReference>
<reference evidence="2" key="2">
    <citation type="submission" date="2021-05" db="EMBL/GenBank/DDBJ databases">
        <title>Protein family content uncovers lineage relationships and bacterial pathway maintenance mechanisms in DPANN archaea.</title>
        <authorList>
            <person name="Castelle C.J."/>
            <person name="Meheust R."/>
            <person name="Jaffe A.L."/>
            <person name="Seitz K."/>
            <person name="Gong X."/>
            <person name="Baker B.J."/>
            <person name="Banfield J.F."/>
        </authorList>
    </citation>
    <scope>NUCLEOTIDE SEQUENCE</scope>
    <source>
        <strain evidence="2">RIFCSPHIGHO2_01_FULL_AR10_44_11</strain>
    </source>
</reference>
<keyword evidence="1" id="KW-0472">Membrane</keyword>
<comment type="caution">
    <text evidence="2">The sequence shown here is derived from an EMBL/GenBank/DDBJ whole genome shotgun (WGS) entry which is preliminary data.</text>
</comment>
<proteinExistence type="predicted"/>
<evidence type="ECO:0000313" key="2">
    <source>
        <dbReference type="EMBL" id="MBS3057647.1"/>
    </source>
</evidence>
<dbReference type="AlphaFoldDB" id="A0A8T4KU57"/>
<feature type="transmembrane region" description="Helical" evidence="1">
    <location>
        <begin position="20"/>
        <end position="48"/>
    </location>
</feature>
<keyword evidence="1" id="KW-0812">Transmembrane</keyword>
<organism evidence="2 3">
    <name type="scientific">Candidatus Iainarchaeum sp</name>
    <dbReference type="NCBI Taxonomy" id="3101447"/>
    <lineage>
        <taxon>Archaea</taxon>
        <taxon>Candidatus Iainarchaeota</taxon>
        <taxon>Candidatus Iainarchaeia</taxon>
        <taxon>Candidatus Iainarchaeales</taxon>
        <taxon>Candidatus Iainarchaeaceae</taxon>
        <taxon>Candidatus Iainarchaeum</taxon>
    </lineage>
</organism>
<evidence type="ECO:0000313" key="3">
    <source>
        <dbReference type="Proteomes" id="UP000677687"/>
    </source>
</evidence>
<feature type="transmembrane region" description="Helical" evidence="1">
    <location>
        <begin position="99"/>
        <end position="117"/>
    </location>
</feature>
<evidence type="ECO:0000256" key="1">
    <source>
        <dbReference type="SAM" id="Phobius"/>
    </source>
</evidence>
<gene>
    <name evidence="2" type="ORF">J4415_03400</name>
</gene>
<feature type="transmembrane region" description="Helical" evidence="1">
    <location>
        <begin position="60"/>
        <end position="87"/>
    </location>
</feature>
<name>A0A8T4KU57_9ARCH</name>
<feature type="transmembrane region" description="Helical" evidence="1">
    <location>
        <begin position="137"/>
        <end position="154"/>
    </location>
</feature>
<reference evidence="2" key="1">
    <citation type="submission" date="2021-03" db="EMBL/GenBank/DDBJ databases">
        <authorList>
            <person name="Jaffe A."/>
        </authorList>
    </citation>
    <scope>NUCLEOTIDE SEQUENCE</scope>
    <source>
        <strain evidence="2">RIFCSPHIGHO2_01_FULL_AR10_44_11</strain>
    </source>
</reference>